<proteinExistence type="predicted"/>
<protein>
    <submittedName>
        <fullName evidence="1">Uncharacterized protein</fullName>
    </submittedName>
</protein>
<dbReference type="RefSeq" id="WP_258236944.1">
    <property type="nucleotide sequence ID" value="NZ_CP080323.1"/>
</dbReference>
<dbReference type="Proteomes" id="UP001176210">
    <property type="component" value="Unassembled WGS sequence"/>
</dbReference>
<evidence type="ECO:0000313" key="2">
    <source>
        <dbReference type="Proteomes" id="UP001176210"/>
    </source>
</evidence>
<comment type="caution">
    <text evidence="1">The sequence shown here is derived from an EMBL/GenBank/DDBJ whole genome shotgun (WGS) entry which is preliminary data.</text>
</comment>
<accession>A0ABT7HVM8</accession>
<name>A0ABT7HVM8_MAMSC</name>
<keyword evidence="2" id="KW-1185">Reference proteome</keyword>
<dbReference type="EMBL" id="JAPNQM010000001">
    <property type="protein sequence ID" value="MDL0116197.1"/>
    <property type="molecule type" value="Genomic_DNA"/>
</dbReference>
<gene>
    <name evidence="1" type="ORF">OWO77_04350</name>
</gene>
<organism evidence="1 2">
    <name type="scientific">Mammaliicoccus sciuri</name>
    <name type="common">Staphylococcus sciuri</name>
    <dbReference type="NCBI Taxonomy" id="1296"/>
    <lineage>
        <taxon>Bacteria</taxon>
        <taxon>Bacillati</taxon>
        <taxon>Bacillota</taxon>
        <taxon>Bacilli</taxon>
        <taxon>Bacillales</taxon>
        <taxon>Staphylococcaceae</taxon>
        <taxon>Mammaliicoccus</taxon>
    </lineage>
</organism>
<reference evidence="1" key="1">
    <citation type="submission" date="2022-09" db="EMBL/GenBank/DDBJ databases">
        <authorList>
            <person name="De Moura G.S."/>
            <person name="Carvalho E."/>
            <person name="Ramos Sanchez E.M."/>
            <person name="Sellera F.P."/>
            <person name="Marques M.F.S."/>
            <person name="Heinemann M.B."/>
            <person name="De Vliegher S."/>
            <person name="Souza F.N."/>
            <person name="Mota R.A."/>
        </authorList>
    </citation>
    <scope>NUCLEOTIDE SEQUENCE</scope>
    <source>
        <strain evidence="1">BR656</strain>
    </source>
</reference>
<evidence type="ECO:0000313" key="1">
    <source>
        <dbReference type="EMBL" id="MDL0116197.1"/>
    </source>
</evidence>
<reference evidence="1" key="2">
    <citation type="journal article" date="2023" name="Vet. Microbiol.">
        <title>Emergence of livestock-associated Mammaliicoccus sciuri ST71 co-harbouring mecA and mecC genes in Brazil.</title>
        <authorList>
            <person name="de Moura G.S."/>
            <person name="de Carvalho E."/>
            <person name="Ramos Sanchez E.M."/>
            <person name="Sellera F.P."/>
            <person name="Marques M.F.S."/>
            <person name="Heinemann M.B."/>
            <person name="De Vliegher S."/>
            <person name="Souza F.N."/>
            <person name="Mota R.A."/>
        </authorList>
    </citation>
    <scope>NUCLEOTIDE SEQUENCE</scope>
    <source>
        <strain evidence="1">BR656</strain>
    </source>
</reference>
<sequence length="44" mass="5212">MKISKPLKETGWTEDEIHKRLDSIIEEEIVDVTEIEDIDEIIEE</sequence>